<proteinExistence type="predicted"/>
<sequence>MNSSIDFSLFAGQIVNSVEFDNLSSHLKFSYGALHIECFWRVRTREYILYGKYDAEALPRLRQDLMGCTVTAVLHREFPSDLTVELRDDLYLEVICSSTLSDNWQLTRPDGFYLVASPSGRYTFWEPELKIDIAEDT</sequence>
<dbReference type="Proteomes" id="UP000214688">
    <property type="component" value="Chromosome"/>
</dbReference>
<accession>A0A223D1I7</accession>
<evidence type="ECO:0000313" key="1">
    <source>
        <dbReference type="EMBL" id="ASS75411.1"/>
    </source>
</evidence>
<evidence type="ECO:0000313" key="2">
    <source>
        <dbReference type="Proteomes" id="UP000214688"/>
    </source>
</evidence>
<name>A0A223D1I7_9BACL</name>
<keyword evidence="2" id="KW-1185">Reference proteome</keyword>
<dbReference type="EMBL" id="CP022657">
    <property type="protein sequence ID" value="ASS75411.1"/>
    <property type="molecule type" value="Genomic_DNA"/>
</dbReference>
<dbReference type="KEGG" id="tab:CIG75_10695"/>
<reference evidence="1 2" key="1">
    <citation type="journal article" date="2015" name="Int. J. Syst. Evol. Microbiol.">
        <title>Tumebacillus algifaecis sp. nov., isolated from decomposing algal scum.</title>
        <authorList>
            <person name="Wu Y.F."/>
            <person name="Zhang B."/>
            <person name="Xing P."/>
            <person name="Wu Q.L."/>
            <person name="Liu S.J."/>
        </authorList>
    </citation>
    <scope>NUCLEOTIDE SEQUENCE [LARGE SCALE GENOMIC DNA]</scope>
    <source>
        <strain evidence="1 2">THMBR28</strain>
    </source>
</reference>
<dbReference type="AlphaFoldDB" id="A0A223D1I7"/>
<protein>
    <submittedName>
        <fullName evidence="1">Uncharacterized protein</fullName>
    </submittedName>
</protein>
<gene>
    <name evidence="1" type="ORF">CIG75_10695</name>
</gene>
<organism evidence="1 2">
    <name type="scientific">Tumebacillus algifaecis</name>
    <dbReference type="NCBI Taxonomy" id="1214604"/>
    <lineage>
        <taxon>Bacteria</taxon>
        <taxon>Bacillati</taxon>
        <taxon>Bacillota</taxon>
        <taxon>Bacilli</taxon>
        <taxon>Bacillales</taxon>
        <taxon>Alicyclobacillaceae</taxon>
        <taxon>Tumebacillus</taxon>
    </lineage>
</organism>